<feature type="compositionally biased region" description="Basic and acidic residues" evidence="1">
    <location>
        <begin position="334"/>
        <end position="353"/>
    </location>
</feature>
<protein>
    <submittedName>
        <fullName evidence="4">MCE family protein</fullName>
    </submittedName>
</protein>
<organism evidence="4 5">
    <name type="scientific">Nocardioides panacis</name>
    <dbReference type="NCBI Taxonomy" id="2849501"/>
    <lineage>
        <taxon>Bacteria</taxon>
        <taxon>Bacillati</taxon>
        <taxon>Actinomycetota</taxon>
        <taxon>Actinomycetes</taxon>
        <taxon>Propionibacteriales</taxon>
        <taxon>Nocardioidaceae</taxon>
        <taxon>Nocardioides</taxon>
    </lineage>
</organism>
<evidence type="ECO:0000256" key="1">
    <source>
        <dbReference type="SAM" id="MobiDB-lite"/>
    </source>
</evidence>
<dbReference type="GO" id="GO:0005576">
    <property type="term" value="C:extracellular region"/>
    <property type="evidence" value="ECO:0007669"/>
    <property type="project" value="TreeGrafter"/>
</dbReference>
<gene>
    <name evidence="4" type="ORF">KRR39_15970</name>
</gene>
<dbReference type="Proteomes" id="UP000683575">
    <property type="component" value="Chromosome"/>
</dbReference>
<dbReference type="PANTHER" id="PTHR33371">
    <property type="entry name" value="INTERMEMBRANE PHOSPHOLIPID TRANSPORT SYSTEM BINDING PROTEIN MLAD-RELATED"/>
    <property type="match status" value="1"/>
</dbReference>
<feature type="domain" description="Mce/MlaD" evidence="2">
    <location>
        <begin position="39"/>
        <end position="114"/>
    </location>
</feature>
<name>A0A975XZ46_9ACTN</name>
<dbReference type="InterPro" id="IPR005693">
    <property type="entry name" value="Mce"/>
</dbReference>
<dbReference type="EMBL" id="CP077062">
    <property type="protein sequence ID" value="QWZ06998.1"/>
    <property type="molecule type" value="Genomic_DNA"/>
</dbReference>
<dbReference type="Pfam" id="PF11887">
    <property type="entry name" value="Mce4_CUP1"/>
    <property type="match status" value="1"/>
</dbReference>
<dbReference type="AlphaFoldDB" id="A0A975XZ46"/>
<accession>A0A975XZ46</accession>
<evidence type="ECO:0000259" key="2">
    <source>
        <dbReference type="Pfam" id="PF02470"/>
    </source>
</evidence>
<keyword evidence="5" id="KW-1185">Reference proteome</keyword>
<proteinExistence type="predicted"/>
<dbReference type="KEGG" id="nps:KRR39_15970"/>
<feature type="domain" description="Mammalian cell entry C-terminal" evidence="3">
    <location>
        <begin position="122"/>
        <end position="277"/>
    </location>
</feature>
<dbReference type="InterPro" id="IPR024516">
    <property type="entry name" value="Mce_C"/>
</dbReference>
<feature type="region of interest" description="Disordered" evidence="1">
    <location>
        <begin position="331"/>
        <end position="381"/>
    </location>
</feature>
<evidence type="ECO:0000313" key="4">
    <source>
        <dbReference type="EMBL" id="QWZ06998.1"/>
    </source>
</evidence>
<dbReference type="Pfam" id="PF02470">
    <property type="entry name" value="MlaD"/>
    <property type="match status" value="1"/>
</dbReference>
<evidence type="ECO:0000259" key="3">
    <source>
        <dbReference type="Pfam" id="PF11887"/>
    </source>
</evidence>
<dbReference type="InterPro" id="IPR052336">
    <property type="entry name" value="MlaD_Phospholipid_Transporter"/>
</dbReference>
<dbReference type="PANTHER" id="PTHR33371:SF16">
    <property type="entry name" value="MCE-FAMILY PROTEIN MCE3F"/>
    <property type="match status" value="1"/>
</dbReference>
<feature type="compositionally biased region" description="Polar residues" evidence="1">
    <location>
        <begin position="356"/>
        <end position="369"/>
    </location>
</feature>
<sequence length="429" mass="46622">MITRRTKIQLVIFALITMIGVSFVGARYARLDRLVFDKSYAVTAHFTESGGIFTGAEVAYRGVTVGQVSDMRLTDRGVDVVLNIEKKYEDIPRRTKAVVANRSAVGEQYVDLQPETKQQPYLGDGSEIPNAMTRTPIETTKLLTDLDTTVNSVNKKSLTTVVDELGAAFKGTGPDLGRIVDTSDSFIRAANDNFDITTALLEDSNTVLSTQIDKTSAIKSFSRDLALFSTTVANSDADLRTVIENGSATANQLRSFLEENKVDLGQLINNLVTTGEVTGRHLDGTEMILVVYPYVVAGGYTVVAKDSSTGLYDAHFGLILQQDPKVCKAGYTTRQRDPNSDRGDLPMNEDARCTEPASQSNARGAQNTPRRAGPSYRAPVVGSYDRGTGKLKYTDRNPSGDVTYTGGAAALMGEQSWKWLLMQPLAGQE</sequence>
<evidence type="ECO:0000313" key="5">
    <source>
        <dbReference type="Proteomes" id="UP000683575"/>
    </source>
</evidence>
<dbReference type="RefSeq" id="WP_216938446.1">
    <property type="nucleotide sequence ID" value="NZ_CP077062.1"/>
</dbReference>
<reference evidence="4" key="1">
    <citation type="submission" date="2021-06" db="EMBL/GenBank/DDBJ databases">
        <title>Complete genome sequence of Nocardioides sp. G188.</title>
        <authorList>
            <person name="Im W.-T."/>
        </authorList>
    </citation>
    <scope>NUCLEOTIDE SEQUENCE</scope>
    <source>
        <strain evidence="4">G188</strain>
    </source>
</reference>
<dbReference type="InterPro" id="IPR003399">
    <property type="entry name" value="Mce/MlaD"/>
</dbReference>
<dbReference type="NCBIfam" id="TIGR00996">
    <property type="entry name" value="Mtu_fam_mce"/>
    <property type="match status" value="1"/>
</dbReference>